<reference evidence="2" key="1">
    <citation type="submission" date="2023-07" db="EMBL/GenBank/DDBJ databases">
        <title>A chromosome-level genome assembly of Lolium multiflorum.</title>
        <authorList>
            <person name="Chen Y."/>
            <person name="Copetti D."/>
            <person name="Kolliker R."/>
            <person name="Studer B."/>
        </authorList>
    </citation>
    <scope>NUCLEOTIDE SEQUENCE</scope>
    <source>
        <strain evidence="2">02402/16</strain>
        <tissue evidence="2">Leaf</tissue>
    </source>
</reference>
<dbReference type="AlphaFoldDB" id="A0AAD8QRN6"/>
<accession>A0AAD8QRN6</accession>
<keyword evidence="3" id="KW-1185">Reference proteome</keyword>
<comment type="caution">
    <text evidence="2">The sequence shown here is derived from an EMBL/GenBank/DDBJ whole genome shotgun (WGS) entry which is preliminary data.</text>
</comment>
<dbReference type="Pfam" id="PF13966">
    <property type="entry name" value="zf-RVT"/>
    <property type="match status" value="1"/>
</dbReference>
<evidence type="ECO:0000313" key="3">
    <source>
        <dbReference type="Proteomes" id="UP001231189"/>
    </source>
</evidence>
<dbReference type="EMBL" id="JAUUTY010000007">
    <property type="protein sequence ID" value="KAK1607696.1"/>
    <property type="molecule type" value="Genomic_DNA"/>
</dbReference>
<dbReference type="InterPro" id="IPR026960">
    <property type="entry name" value="RVT-Znf"/>
</dbReference>
<protein>
    <recommendedName>
        <fullName evidence="1">Reverse transcriptase zinc-binding domain-containing protein</fullName>
    </recommendedName>
</protein>
<organism evidence="2 3">
    <name type="scientific">Lolium multiflorum</name>
    <name type="common">Italian ryegrass</name>
    <name type="synonym">Lolium perenne subsp. multiflorum</name>
    <dbReference type="NCBI Taxonomy" id="4521"/>
    <lineage>
        <taxon>Eukaryota</taxon>
        <taxon>Viridiplantae</taxon>
        <taxon>Streptophyta</taxon>
        <taxon>Embryophyta</taxon>
        <taxon>Tracheophyta</taxon>
        <taxon>Spermatophyta</taxon>
        <taxon>Magnoliopsida</taxon>
        <taxon>Liliopsida</taxon>
        <taxon>Poales</taxon>
        <taxon>Poaceae</taxon>
        <taxon>BOP clade</taxon>
        <taxon>Pooideae</taxon>
        <taxon>Poodae</taxon>
        <taxon>Poeae</taxon>
        <taxon>Poeae Chloroplast Group 2 (Poeae type)</taxon>
        <taxon>Loliodinae</taxon>
        <taxon>Loliinae</taxon>
        <taxon>Lolium</taxon>
    </lineage>
</organism>
<feature type="domain" description="Reverse transcriptase zinc-binding" evidence="1">
    <location>
        <begin position="27"/>
        <end position="93"/>
    </location>
</feature>
<dbReference type="Proteomes" id="UP001231189">
    <property type="component" value="Unassembled WGS sequence"/>
</dbReference>
<evidence type="ECO:0000259" key="1">
    <source>
        <dbReference type="Pfam" id="PF13966"/>
    </source>
</evidence>
<evidence type="ECO:0000313" key="2">
    <source>
        <dbReference type="EMBL" id="KAK1607696.1"/>
    </source>
</evidence>
<proteinExistence type="predicted"/>
<name>A0AAD8QRN6_LOLMU</name>
<gene>
    <name evidence="2" type="ORF">QYE76_031369</name>
</gene>
<sequence length="123" mass="13465">MVARISYHAMAGIVGVFGAGSSSNMLNDAKPWRKLWASKVPGKMKITIWRYAHNCLPCGVQLRRRGVPIRVFCGQEESVEHTLLFCCFASEVWHQAAVPCAAPAAAFHITSSCLGARFPGQVF</sequence>